<reference evidence="1" key="1">
    <citation type="journal article" date="2023" name="IScience">
        <title>Live-bearing cockroach genome reveals convergent evolutionary mechanisms linked to viviparity in insects and beyond.</title>
        <authorList>
            <person name="Fouks B."/>
            <person name="Harrison M.C."/>
            <person name="Mikhailova A.A."/>
            <person name="Marchal E."/>
            <person name="English S."/>
            <person name="Carruthers M."/>
            <person name="Jennings E.C."/>
            <person name="Chiamaka E.L."/>
            <person name="Frigard R.A."/>
            <person name="Pippel M."/>
            <person name="Attardo G.M."/>
            <person name="Benoit J.B."/>
            <person name="Bornberg-Bauer E."/>
            <person name="Tobe S.S."/>
        </authorList>
    </citation>
    <scope>NUCLEOTIDE SEQUENCE</scope>
    <source>
        <strain evidence="1">Stay&amp;Tobe</strain>
    </source>
</reference>
<dbReference type="AlphaFoldDB" id="A0AAD8A2R9"/>
<evidence type="ECO:0000313" key="1">
    <source>
        <dbReference type="EMBL" id="KAJ9591318.1"/>
    </source>
</evidence>
<name>A0AAD8A2R9_DIPPU</name>
<feature type="non-terminal residue" evidence="1">
    <location>
        <position position="185"/>
    </location>
</feature>
<dbReference type="EMBL" id="JASPKZ010003874">
    <property type="protein sequence ID" value="KAJ9591318.1"/>
    <property type="molecule type" value="Genomic_DNA"/>
</dbReference>
<sequence length="185" mass="20619">VCPCLERSVCDESVSTIYFKIIPAIAKFAPKLISNHFANNPRERLDFGTSNQDNHKCTAADIAATMLPNISALQENTVVDISVRVLVSVQTNEEDMDRDRQENRQLNTQHFGNMESDKNVLCQSRTISTNVLSGRIAFAAVLVAACGDRSETVFAWTTSEGFRAAKSYVLLKRITMLEIKKISNF</sequence>
<gene>
    <name evidence="1" type="ORF">L9F63_002131</name>
</gene>
<protein>
    <submittedName>
        <fullName evidence="1">Uncharacterized protein</fullName>
    </submittedName>
</protein>
<reference evidence="1" key="2">
    <citation type="submission" date="2023-05" db="EMBL/GenBank/DDBJ databases">
        <authorList>
            <person name="Fouks B."/>
        </authorList>
    </citation>
    <scope>NUCLEOTIDE SEQUENCE</scope>
    <source>
        <strain evidence="1">Stay&amp;Tobe</strain>
        <tissue evidence="1">Testes</tissue>
    </source>
</reference>
<evidence type="ECO:0000313" key="2">
    <source>
        <dbReference type="Proteomes" id="UP001233999"/>
    </source>
</evidence>
<feature type="non-terminal residue" evidence="1">
    <location>
        <position position="1"/>
    </location>
</feature>
<organism evidence="1 2">
    <name type="scientific">Diploptera punctata</name>
    <name type="common">Pacific beetle cockroach</name>
    <dbReference type="NCBI Taxonomy" id="6984"/>
    <lineage>
        <taxon>Eukaryota</taxon>
        <taxon>Metazoa</taxon>
        <taxon>Ecdysozoa</taxon>
        <taxon>Arthropoda</taxon>
        <taxon>Hexapoda</taxon>
        <taxon>Insecta</taxon>
        <taxon>Pterygota</taxon>
        <taxon>Neoptera</taxon>
        <taxon>Polyneoptera</taxon>
        <taxon>Dictyoptera</taxon>
        <taxon>Blattodea</taxon>
        <taxon>Blaberoidea</taxon>
        <taxon>Blaberidae</taxon>
        <taxon>Diplopterinae</taxon>
        <taxon>Diploptera</taxon>
    </lineage>
</organism>
<keyword evidence="2" id="KW-1185">Reference proteome</keyword>
<dbReference type="Proteomes" id="UP001233999">
    <property type="component" value="Unassembled WGS sequence"/>
</dbReference>
<proteinExistence type="predicted"/>
<accession>A0AAD8A2R9</accession>
<comment type="caution">
    <text evidence="1">The sequence shown here is derived from an EMBL/GenBank/DDBJ whole genome shotgun (WGS) entry which is preliminary data.</text>
</comment>